<reference evidence="9 10" key="1">
    <citation type="submission" date="2019-05" db="EMBL/GenBank/DDBJ databases">
        <title>Psychrobacillus vulpis sp. nov., a new species isolated from feces of a red fox that inhabits in The Tablas de Daimiel Natural Park, Albacete, Spain.</title>
        <authorList>
            <person name="Rodriguez M."/>
            <person name="Reina J.C."/>
            <person name="Bejar V."/>
            <person name="Llamas I."/>
        </authorList>
    </citation>
    <scope>NUCLEOTIDE SEQUENCE [LARGE SCALE GENOMIC DNA]</scope>
    <source>
        <strain evidence="9 10">NEAU-3TGS17</strain>
    </source>
</reference>
<dbReference type="PANTHER" id="PTHR42707">
    <property type="entry name" value="ACYL-COA DEHYDROGENASE"/>
    <property type="match status" value="1"/>
</dbReference>
<dbReference type="Proteomes" id="UP000317316">
    <property type="component" value="Unassembled WGS sequence"/>
</dbReference>
<dbReference type="EMBL" id="VDGH01000008">
    <property type="protein sequence ID" value="TQR11828.1"/>
    <property type="molecule type" value="Genomic_DNA"/>
</dbReference>
<dbReference type="InterPro" id="IPR006091">
    <property type="entry name" value="Acyl-CoA_Oxase/DH_mid-dom"/>
</dbReference>
<dbReference type="Gene3D" id="6.10.250.600">
    <property type="match status" value="1"/>
</dbReference>
<dbReference type="InterPro" id="IPR041504">
    <property type="entry name" value="AidB_N"/>
</dbReference>
<evidence type="ECO:0000259" key="8">
    <source>
        <dbReference type="Pfam" id="PF18158"/>
    </source>
</evidence>
<comment type="cofactor">
    <cofactor evidence="1 5">
        <name>FAD</name>
        <dbReference type="ChEBI" id="CHEBI:57692"/>
    </cofactor>
</comment>
<keyword evidence="3 5" id="KW-0285">Flavoprotein</keyword>
<dbReference type="InterPro" id="IPR036250">
    <property type="entry name" value="AcylCo_DH-like_C"/>
</dbReference>
<accession>A0A544T318</accession>
<dbReference type="AlphaFoldDB" id="A0A544T318"/>
<organism evidence="9 10">
    <name type="scientific">Psychrobacillus lasiicapitis</name>
    <dbReference type="NCBI Taxonomy" id="1636719"/>
    <lineage>
        <taxon>Bacteria</taxon>
        <taxon>Bacillati</taxon>
        <taxon>Bacillota</taxon>
        <taxon>Bacilli</taxon>
        <taxon>Bacillales</taxon>
        <taxon>Bacillaceae</taxon>
        <taxon>Psychrobacillus</taxon>
    </lineage>
</organism>
<feature type="domain" description="Adaptive response protein AidB N-terminal" evidence="8">
    <location>
        <begin position="21"/>
        <end position="183"/>
    </location>
</feature>
<dbReference type="InterPro" id="IPR009075">
    <property type="entry name" value="AcylCo_DH/oxidase_C"/>
</dbReference>
<comment type="caution">
    <text evidence="9">The sequence shown here is derived from an EMBL/GenBank/DDBJ whole genome shotgun (WGS) entry which is preliminary data.</text>
</comment>
<dbReference type="Pfam" id="PF00441">
    <property type="entry name" value="Acyl-CoA_dh_1"/>
    <property type="match status" value="1"/>
</dbReference>
<protein>
    <submittedName>
        <fullName evidence="9">DNA alkylation response protein</fullName>
    </submittedName>
</protein>
<dbReference type="Gene3D" id="1.20.140.10">
    <property type="entry name" value="Butyryl-CoA Dehydrogenase, subunit A, domain 3"/>
    <property type="match status" value="1"/>
</dbReference>
<evidence type="ECO:0000313" key="10">
    <source>
        <dbReference type="Proteomes" id="UP000317316"/>
    </source>
</evidence>
<evidence type="ECO:0000256" key="5">
    <source>
        <dbReference type="RuleBase" id="RU362125"/>
    </source>
</evidence>
<keyword evidence="10" id="KW-1185">Reference proteome</keyword>
<evidence type="ECO:0000259" key="7">
    <source>
        <dbReference type="Pfam" id="PF02770"/>
    </source>
</evidence>
<dbReference type="Pfam" id="PF02770">
    <property type="entry name" value="Acyl-CoA_dh_M"/>
    <property type="match status" value="1"/>
</dbReference>
<dbReference type="SUPFAM" id="SSF56645">
    <property type="entry name" value="Acyl-CoA dehydrogenase NM domain-like"/>
    <property type="match status" value="1"/>
</dbReference>
<keyword evidence="4 5" id="KW-0274">FAD</keyword>
<feature type="domain" description="Acyl-CoA dehydrogenase/oxidase C-terminal" evidence="6">
    <location>
        <begin position="299"/>
        <end position="454"/>
    </location>
</feature>
<dbReference type="OrthoDB" id="9771038at2"/>
<dbReference type="InterPro" id="IPR006089">
    <property type="entry name" value="Acyl-CoA_DH_CS"/>
</dbReference>
<keyword evidence="5" id="KW-0560">Oxidoreductase</keyword>
<evidence type="ECO:0000259" key="6">
    <source>
        <dbReference type="Pfam" id="PF00441"/>
    </source>
</evidence>
<dbReference type="Pfam" id="PF18158">
    <property type="entry name" value="AidB_N"/>
    <property type="match status" value="1"/>
</dbReference>
<evidence type="ECO:0000256" key="4">
    <source>
        <dbReference type="ARBA" id="ARBA00022827"/>
    </source>
</evidence>
<sequence>MGVCSMSVASLNKNEFVGKMPDTTGFNYFDEDQNLLFLMKRYLSNEDFNRAKPLLAELGELAGNQLDQLSRTADKNSPKLHSYDAKGNRIDKIEFHPSYHEMEHLGYSKFSMVAMSHKSGVLGWPEEFPYVLKYAFWYLFAQAEFGLLCPMSMTDSAARVLEKFASEEMKQKYLPHLTSTDMDELWTGAQFMTEKQGGSDVGANTMKAEKVGDHWELWGDKWFCSNPSADIALVLARPENSQAGTKGLGMFLVPRKLEDNTLNRYSINRLKDKLGTLCMASGEISFEGAVAYEVGDIKNGFRQMMAMVNSSRLSNAVRSTGMIRRSYLEALEYARGRSSFGNNLSEFPLMRETLFELLLDSETTTSIVLHTAEIYSEADKGSEKDQALLRILTPLLKGYICKRARYLTAEAMEVRGGNGYIEDWVNPKLVRDAHVGSIWEGTTNILALDVLRSLTKDKVGDIFFNEIFVRLDRIKNPLSRRVGEQLRSISGRIQEQTKRILKIEGLERELHAKKLMNRMYHIYSASLLLEEADFEITDQNNYRKLFLATHYLCRYFLSNGFDDVYSVDKSLLDSFNKIVDWEPISQDVVNTLLNEIELVSI</sequence>
<evidence type="ECO:0000256" key="2">
    <source>
        <dbReference type="ARBA" id="ARBA00009347"/>
    </source>
</evidence>
<dbReference type="InterPro" id="IPR052904">
    <property type="entry name" value="Acyl-CoA_dehydrogenase-like"/>
</dbReference>
<name>A0A544T318_9BACI</name>
<dbReference type="InterPro" id="IPR009100">
    <property type="entry name" value="AcylCoA_DH/oxidase_NM_dom_sf"/>
</dbReference>
<feature type="domain" description="Acyl-CoA oxidase/dehydrogenase middle" evidence="7">
    <location>
        <begin position="190"/>
        <end position="287"/>
    </location>
</feature>
<dbReference type="PROSITE" id="PS00073">
    <property type="entry name" value="ACYL_COA_DH_2"/>
    <property type="match status" value="1"/>
</dbReference>
<dbReference type="GO" id="GO:0003995">
    <property type="term" value="F:acyl-CoA dehydrogenase activity"/>
    <property type="evidence" value="ECO:0007669"/>
    <property type="project" value="InterPro"/>
</dbReference>
<dbReference type="PANTHER" id="PTHR42707:SF2">
    <property type="entry name" value="ACD11 DEHYDROGENASE"/>
    <property type="match status" value="1"/>
</dbReference>
<comment type="similarity">
    <text evidence="2 5">Belongs to the acyl-CoA dehydrogenase family.</text>
</comment>
<evidence type="ECO:0000313" key="9">
    <source>
        <dbReference type="EMBL" id="TQR11828.1"/>
    </source>
</evidence>
<gene>
    <name evidence="9" type="ORF">FG382_14550</name>
</gene>
<proteinExistence type="inferred from homology"/>
<dbReference type="SUPFAM" id="SSF47203">
    <property type="entry name" value="Acyl-CoA dehydrogenase C-terminal domain-like"/>
    <property type="match status" value="1"/>
</dbReference>
<evidence type="ECO:0000256" key="3">
    <source>
        <dbReference type="ARBA" id="ARBA00022630"/>
    </source>
</evidence>
<dbReference type="Gene3D" id="2.40.110.20">
    <property type="match status" value="1"/>
</dbReference>
<evidence type="ECO:0000256" key="1">
    <source>
        <dbReference type="ARBA" id="ARBA00001974"/>
    </source>
</evidence>